<dbReference type="PANTHER" id="PTHR42738">
    <property type="entry name" value="HYDROXYMETHYLGLUTARYL-COA LYASE"/>
    <property type="match status" value="1"/>
</dbReference>
<comment type="similarity">
    <text evidence="1">Belongs to the HMG-CoA lyase family.</text>
</comment>
<dbReference type="Pfam" id="PF00682">
    <property type="entry name" value="HMGL-like"/>
    <property type="match status" value="1"/>
</dbReference>
<dbReference type="AlphaFoldDB" id="A0A1B3ZCP6"/>
<evidence type="ECO:0000256" key="3">
    <source>
        <dbReference type="ARBA" id="ARBA00023239"/>
    </source>
</evidence>
<name>A0A1B3ZCP6_9SPHN</name>
<evidence type="ECO:0000313" key="6">
    <source>
        <dbReference type="Proteomes" id="UP000094256"/>
    </source>
</evidence>
<evidence type="ECO:0000313" key="5">
    <source>
        <dbReference type="EMBL" id="AOH85193.1"/>
    </source>
</evidence>
<dbReference type="GO" id="GO:0046951">
    <property type="term" value="P:ketone body biosynthetic process"/>
    <property type="evidence" value="ECO:0007669"/>
    <property type="project" value="TreeGrafter"/>
</dbReference>
<dbReference type="EMBL" id="CP014168">
    <property type="protein sequence ID" value="AOH85193.1"/>
    <property type="molecule type" value="Genomic_DNA"/>
</dbReference>
<gene>
    <name evidence="5" type="ORF">AWL63_15735</name>
</gene>
<proteinExistence type="inferred from homology"/>
<keyword evidence="3 5" id="KW-0456">Lyase</keyword>
<reference evidence="5 6" key="1">
    <citation type="submission" date="2016-01" db="EMBL/GenBank/DDBJ databases">
        <title>Complete genome and mega plasmid sequence of Sphingomonas panacis DCY99 elicits systemic resistance in rice to Xanthomonas oryzae.</title>
        <authorList>
            <person name="Kim Y.J."/>
            <person name="Yang D.C."/>
            <person name="Sing P."/>
        </authorList>
    </citation>
    <scope>NUCLEOTIDE SEQUENCE [LARGE SCALE GENOMIC DNA]</scope>
    <source>
        <strain evidence="5 6">DCY99</strain>
    </source>
</reference>
<dbReference type="GO" id="GO:0006552">
    <property type="term" value="P:L-leucine catabolic process"/>
    <property type="evidence" value="ECO:0007669"/>
    <property type="project" value="TreeGrafter"/>
</dbReference>
<dbReference type="GO" id="GO:0046872">
    <property type="term" value="F:metal ion binding"/>
    <property type="evidence" value="ECO:0007669"/>
    <property type="project" value="UniProtKB-KW"/>
</dbReference>
<dbReference type="InterPro" id="IPR013785">
    <property type="entry name" value="Aldolase_TIM"/>
</dbReference>
<feature type="domain" description="Pyruvate carboxyltransferase" evidence="4">
    <location>
        <begin position="3"/>
        <end position="275"/>
    </location>
</feature>
<dbReference type="PROSITE" id="PS50991">
    <property type="entry name" value="PYR_CT"/>
    <property type="match status" value="1"/>
</dbReference>
<keyword evidence="6" id="KW-1185">Reference proteome</keyword>
<keyword evidence="2" id="KW-0479">Metal-binding</keyword>
<dbReference type="SUPFAM" id="SSF51569">
    <property type="entry name" value="Aldolase"/>
    <property type="match status" value="1"/>
</dbReference>
<dbReference type="KEGG" id="span:AWL63_15735"/>
<organism evidence="5 6">
    <name type="scientific">Sphingomonas panacis</name>
    <dbReference type="NCBI Taxonomy" id="1560345"/>
    <lineage>
        <taxon>Bacteria</taxon>
        <taxon>Pseudomonadati</taxon>
        <taxon>Pseudomonadota</taxon>
        <taxon>Alphaproteobacteria</taxon>
        <taxon>Sphingomonadales</taxon>
        <taxon>Sphingomonadaceae</taxon>
        <taxon>Sphingomonas</taxon>
    </lineage>
</organism>
<dbReference type="OrthoDB" id="9784013at2"/>
<dbReference type="GO" id="GO:0004419">
    <property type="term" value="F:hydroxymethylglutaryl-CoA lyase activity"/>
    <property type="evidence" value="ECO:0007669"/>
    <property type="project" value="TreeGrafter"/>
</dbReference>
<dbReference type="Proteomes" id="UP000094256">
    <property type="component" value="Chromosome"/>
</dbReference>
<dbReference type="InterPro" id="IPR043594">
    <property type="entry name" value="HMGL"/>
</dbReference>
<dbReference type="Gene3D" id="3.20.20.70">
    <property type="entry name" value="Aldolase class I"/>
    <property type="match status" value="1"/>
</dbReference>
<dbReference type="NCBIfam" id="NF004283">
    <property type="entry name" value="PRK05692.1"/>
    <property type="match status" value="1"/>
</dbReference>
<protein>
    <submittedName>
        <fullName evidence="5">3-hydroxy-3-methylglutaryl-CoA lyase</fullName>
    </submittedName>
</protein>
<accession>A0A1B3ZCP6</accession>
<dbReference type="InterPro" id="IPR000891">
    <property type="entry name" value="PYR_CT"/>
</dbReference>
<evidence type="ECO:0000256" key="2">
    <source>
        <dbReference type="ARBA" id="ARBA00022723"/>
    </source>
</evidence>
<dbReference type="STRING" id="1560345.AWL63_15735"/>
<sequence length="318" mass="32945">MDVLISEVGPRDGLQSIDRIMPTAAKKIWIDMAWAAGLTEVEVGSFVPAKLLPQLADTAEVVAYSARIPGLTVAALVPNARGATDAIAAGAHKITLPLSCSESHSLANLRRTHAQVIEDARLIAAAIRDLPEGRRPHFEGSLSTAFGCTIEGVVPQAKVVELAEALMAAGCDEVGLADTTGYADPASVKSMIAAIWSAVGGDALTGIHVHNTRGLGLANVLAAFDAGLTTFDSSLGGLGGCPFAPGASGNIVTEDLVFMFEAMGVRTGVDLDKLIAVREFVQKTLGDEPLYGFTPLAGLPLGFVSTTQNTDIKQGAWA</sequence>
<dbReference type="CDD" id="cd07938">
    <property type="entry name" value="DRE_TIM_HMGL"/>
    <property type="match status" value="1"/>
</dbReference>
<evidence type="ECO:0000259" key="4">
    <source>
        <dbReference type="PROSITE" id="PS50991"/>
    </source>
</evidence>
<dbReference type="PANTHER" id="PTHR42738:SF7">
    <property type="entry name" value="HYDROXYMETHYLGLUTARYL-COA LYASE"/>
    <property type="match status" value="1"/>
</dbReference>
<evidence type="ECO:0000256" key="1">
    <source>
        <dbReference type="ARBA" id="ARBA00009405"/>
    </source>
</evidence>